<dbReference type="Proteomes" id="UP000829447">
    <property type="component" value="Linkage Group LG26"/>
</dbReference>
<accession>A0ACC5XS41</accession>
<organism evidence="1 2">
    <name type="scientific">Pangasianodon gigas</name>
    <name type="common">Mekong giant catfish</name>
    <name type="synonym">Pangasius gigas</name>
    <dbReference type="NCBI Taxonomy" id="30993"/>
    <lineage>
        <taxon>Eukaryota</taxon>
        <taxon>Metazoa</taxon>
        <taxon>Chordata</taxon>
        <taxon>Craniata</taxon>
        <taxon>Vertebrata</taxon>
        <taxon>Euteleostomi</taxon>
        <taxon>Actinopterygii</taxon>
        <taxon>Neopterygii</taxon>
        <taxon>Teleostei</taxon>
        <taxon>Ostariophysi</taxon>
        <taxon>Siluriformes</taxon>
        <taxon>Pangasiidae</taxon>
        <taxon>Pangasianodon</taxon>
    </lineage>
</organism>
<keyword evidence="2" id="KW-1185">Reference proteome</keyword>
<protein>
    <submittedName>
        <fullName evidence="1">Uncharacterized protein</fullName>
    </submittedName>
</protein>
<reference evidence="1 2" key="1">
    <citation type="journal article" date="2022" name="bioRxiv">
        <title>An ancient truncated duplication of the anti-Mullerian hormone receptor type 2 gene is a potential conserved master sex determinant in the Pangasiidae catfish family.</title>
        <authorList>
            <person name="Wen M."/>
            <person name="Pan Q."/>
            <person name="Jouanno E."/>
            <person name="Montfort J."/>
            <person name="Zahm M."/>
            <person name="Cabau C."/>
            <person name="Klopp C."/>
            <person name="Iampietro C."/>
            <person name="Roques C."/>
            <person name="Bouchez O."/>
            <person name="Castinel A."/>
            <person name="Donnadieu C."/>
            <person name="Parrinello H."/>
            <person name="Poncet C."/>
            <person name="Belmonte E."/>
            <person name="Gautier V."/>
            <person name="Avarre J.-C."/>
            <person name="Dugue R."/>
            <person name="Gustiano R."/>
            <person name="Ha T.T.T."/>
            <person name="Campet M."/>
            <person name="Sriphairoj K."/>
            <person name="Ribolli J."/>
            <person name="de Almeida F.L."/>
            <person name="Desvignes T."/>
            <person name="Postlethwait J.H."/>
            <person name="Bucao C.F."/>
            <person name="Robinson-Rechavi M."/>
            <person name="Bobe J."/>
            <person name="Herpin A."/>
            <person name="Guiguen Y."/>
        </authorList>
    </citation>
    <scope>NUCLEOTIDE SEQUENCE [LARGE SCALE GENOMIC DNA]</scope>
    <source>
        <strain evidence="1">YG-Dec2019</strain>
    </source>
</reference>
<sequence>MPCRNGQTLSRRKHGVVCFSELAPPLLFSALLFGLCGLGAAGEGRACAPCPGNCSCAVLGAQCAVNCSGRGLEWSPAATELPPDTNILDLSRNHLSSVDSSLFDHLTGIKELYLQNNHITELPHKVFGCGSLAVLDLSNNQLTTIEGRICDNLFNLTTVDVSSNPFVCACKLVHLVSRLQMKGVTLRRANHMLCDRPPKLKDQPLLNVSSDDCELYYAGCLQDDAHPGGNELVIFTSSVMGNFSREECNSRCFFDKQLYGGLGSRRECLCSTNSEPNYISEARCSAACSNSTVMRDCGLTVARDVFQVDFSVRVSAVRSSVHSEATLSISSSVLPVSLCWDFGDASPLLNTSVTAVQHKYGLPGRYRVKVVATATHRETSGVAEVRVELPPRLELRCPSLLLANQSLEEAVTLVNWGGVGVAVDWRIRKEGVEVARAEPVCVSDGVHHENSSRCFELVPGEFSWSEARRQCVTRGGELAIARCDAVRSLIAQRITQERGVWLGLSDVDSPGSLCWVDGSSALPGEDGVRDRATLVDGNVCVSLGSDGQTSSHPCNAKRAYVCQFKRQAPLPSSRERGVWLGLSDVDSPGSLCWVDGSSALPGEDGVRDRATLVDGNVCVSLGSDGQTSSHPCNAKRAYVCQFKRQVRVSDAGVYRVGMAVFNTQKSVISPKVSSSTRTETPASSVELLLFPSLSFTHSGRLSSLELITHTLSSNTHVRFQVYRPHCQSGLHLLLPGCGDLCGPIAMCRSLDSWPNDTTSTTTSSSPSQAPPCPVWHQWCPYVGSCLPLSRPCQPGSCPNCSGVEPLPPGTLRPHYSLVGEVLFTLPSGASTHTLVQEEIEDLLVVPGDFIALQHDAGPSGLLECSPDPSSPWKQSILVQNRSDWLDSNETLEMIGDGKWVDEIICPIRVLYVGQNETKLRGPFLKAGLPQTGDYSLEVTSDDLDFPVIASCPIHVIPPLSLTLVYPTNHNGTVYFLPNHTSILVKVRSEHSAVIRWQGSNKTVPFQSFCPQELESRVVECKTVKSNNDTLFAWLDLELGSTPGQTKVVLHAQSEVTEADVEIQARVEEPLRGLQIQPHPAHRVLMETVVSYTASVEGGTDPSFRWTVDDKPYFTYYNTVLNIIYQNAAVYKLTVMATNHVSNLTEDFNVTVDKMNPMSEITVRGVPEIVTQGDQLTLSASVAVDISVDATFLWLFRDGDKMENHFKPPYIAPHQSPDQSDKRIVLQNEVKYTYTQPGEYNLRVSVSNRYENKTHKVDVYVFSILTSVEISTEPELLQAEKPAAFEARPLPSPYGIIYTWDFGDNSSLQQGRERRVHHAYAQSGTYTVCVNVNNTVSNKDTCKVIIVYEHIDGLEVRTSAPTEFNTPTIVEATLEAGNNVSWIFSMGDGTVLMRAEPRVEHTYIKDGNYTVNVTATNAISSKWESIHVQVFVLQVLWLEPAGCVQEKTDINFHALVSGNASSHQYMWSFGDGTANETRYGTPTITHSYQGSGNYHLSLLMSSTVNKANFFNWICVQPEVSNVTLEPSSRFIRLGEESFFTVTALPEFDYTYLWDFGISDSKSPITGGDRMVFTYKSPGLYLITVTVLNNISYSISTVQVEVQQPVGYLLIQHNGTKGNNLALKQDYTFISYSDSDNVAYSWDFGDGTVLTGHNVTHAYNSSGTFEICVTGKNDVSENKSQIPVMVLSPIQGLSVNASLVNVPLNATVHFETHLDQGDDVRYSWILCDRCTSIPGTHPMFYTFRSVGTFNVIVTAENDISTAQASIYIFVQRELEGLQIVSDELGESCCFATNRVLHLQAVLKDGTNMSFSWNLLREHENTVALNLTGKNIDLNYSTPGPCEVFLKATNLLGQLAVNRTIEFLDPVGKLILETSPNPTAVNTITNLTVSVNTGSDLQYRWWIDGDPLQFNVPSIWNAFDNPGLKSVSVEVSNRVSKEMASVQISVQEPISGVTFTTTNVTEQNFIASGVNVSLSGHVQTGSNVSWMWLLPNHAKSSQQATHYIFSSPGTFTVTLNVSNDISSEVIARDFTVQDRIQGLEFKASKKNVAVGENVEFTISVASGTSVSYTLSISGDATVYPNLTYVHQFSRVDNYYVNLTAWNQISSERRNLHICVLEPITKLTILDCCEEAIPVGVPKTFEAHIQTGNPVTYLWTFDLHHGAKTTIFDSKATYVPEEPGFLTISVSAFNALNIQNETKNVLVQNILKSAILEAQPQDTFINKTVIFQARVSPQSSSLRYQWDFGDGSPDFLSDTSVVSHVYSLPGHYIAKVNISNLVSWVTALFEVNIRVLECSEPEVQVVQAPRIAIWRSKPASVEAKVDLKGCVRYGAEYLWEIFSASHCQEFENHLTPPFKVPLPAEVDVRRLQLSIPKMTLPAKNYTLIFSLSYKGIPLKKAACLQLSVMSAKLVPIIEGGTYRVWSKTQDLQLSANQSYDPNLDLQSQTLFNYHWECVNTSKGASHCSTLNFRLGPKDLVISGSELEVDVEYTFRLTVSKDGMSPESTTQKVLVKSGRIPIVSLECVSCKAQSGYEISQNSYVYLAGTCSNCQGSYRGRWTAVNRHSEPLVLDLNTTTTGQDSMNLVLRKGALRDRESYVFSLHVTDDSMEQEGVANIELHPNLPPAGGSCSLWSDGEGPEVYTLLERVHFKCTGYTDMDETESPLVYSLLVMRCIKSNCDDFCVYKGTSPEHSTFLPPGLHSAQYRVSVTIMVEDHQGAAIIALNKPMTVMLPRVPGGFSSLAHWLSVLTDTTLNELLKQGDSQRVRELSLALITVLKGYEQDVQNGSRVSKQERQYRVNVRGNITRALTSLDLNTVSDIQQTSAALAQCTAVSREFVCEECQNSTLNKLESMLEILQTDTKQGTVTPTEIADNILNIMGDLIHQVSEAASSPQEESEDRGTISLQSPQSPLMDQPHPLRVAAKAYTLSSELMRILMLSRVLNEEPLIVRGAEIEAAGKRADPLSLLCYGSSDAPECRRFSIPRAFNSSLGSSLSTSGGANEGIVQLLFQVEPNPFPFNYVPNYTVSTEVASMEFRTVNGSQIPIADLDENQAIRVALNNGTTAGLDRNGTGVRLDPAGAVNVSRCGSVIIKVSTGNNNRQAGVYVQLNFTILEGSPDAKESDPSIMAYLHTSNKPNEYTSTDRKRITLSMVQGQGLDHQLYTFFLSPLLYDTTQDHFINVSAGCTPDWPVRIRVEVGVFMVLCQYFSELGHMWQTDGMVPLPETSAGQAVCSTRHLTVFGASLFVPLHAVSFTVHDAPISRSLVVLLVCVVCLLCYAVAAAVLRKLDQLDLRRASVVPLCGKDGLYKYEIQVKTGWARGAGTTAHVGVSLHGSEGRSGHRHLDRVGAFTRNSLDIFHIATDSSLGNLLKIRVWHDNKGLSPAWLLQYVLVKDLQTGSSYFFLVEEWLSVDNEKTDGRVEIEAEPSEEVELRRWPRLLTWELQRAVCDSHMWLSLWERPLRSPFTRLQRATCCSALLHLIMLANTVWYATVTYGKSFVPVSEQVSLNAEVVGVGVVSCLVVYPIYLLIFCLFRLSRSKVLVEQLPSQVDQESLEIDDFLDNSLTGSSFLIFNGITETYSEETNIDLPTPSSKRWSVPDADWPDVMTEPSIEMGAGLPPRLKRGQGSRHLGVDMTFNPEEDETVVGHDYRNKYFTSSDEDLLKRILADGQLLSQTDSDMGDLSSIFGDKTEVILLQKMSEPVPAAVRRDPPKTAFTSRTVMDVCKPRPFPPLCGLVALWGSWAGLILSSSLSIWLGRSFSEGVALMWLISCIISFLMSFCILEPLKVLVEGVYFGLLVARLRPEENDVLVDCPRVERVIQRVPRVRPPQGFALSQAREEARKVHLLHRMLKGFLLYMLFLLVVLLLNYADSTKDTHHLRLHTQLENHLHTRHFNNISSREDVWVWLSDFLLPRLLDGSALMEGTGSLLLGKPRLRQQRSQPVCPTSGYFPAASWFGCGPAGWAESGSGLAMNWSHSVSQSNGAWHWGQVSVYNSGGFVQELSRKMEESRALIEQLHKHQWLDPLTRALFVEFSLYNTNTDLLAIFSFLLEFPVSERTQSSIDLKTCSLQTLQHGMDLPLFLTLILMILIIYFSVREGVSTLRQGWGYFLRVWNLVGIVTLLLAACVSALHLSRSALASHLWASLLRQRESFINFFPLGQQSQVLIQLNAMLLFLLVLKAAHQLRFLREWAVFGRTLRRSVWEIVSIAFVLLLLLLAYSHTGYLLFHSIIQGYGTIGSACLSLLGSGGRGLWSWRADQGSYPCSTSCYVFHVSFAALRLVLLWLVTSVLLRNYRRVRAELYRPAVDLQDYEMVELFLRRLKMWMGLSRTKEFRHKVRFEGMELPPSRSSSTSDCKSLCLPPLDAPEAPPTPDSVDCGSEASWHPMSISPCSLAETPGLGLGLTLSLGVVAGGQAWRERAETEATLRRVLPAFDALLLQLDRVNQATEELYRTECRLEKVQRKSRKRSRGVRRSGGQDSAGQRRHNGSQRRSHSVEKCPRKVEKDGNLEKARPKSEKSSHKTDRGSRKRDISAHQISAQEDLLAKESSLQRTDIDPLVTSDKVEAHVGKTETNPPKVDSSPIKVEESVVKIEASASVVDASASLVEVRSHKTGKGSHKGASSRKKVNPVIPRDAETVGCASKPVLSQTPTPTTAPSTSPSTAPSSAITTPVPIPRALEWTPPSYTEDLPSSLFQHPAHTTTMPTRKRKHKPPPLKNKIHPNTDRPISGHAKP</sequence>
<dbReference type="EMBL" id="CM040479">
    <property type="protein sequence ID" value="MCI4393992.1"/>
    <property type="molecule type" value="Genomic_DNA"/>
</dbReference>
<name>A0ACC5XS41_PANGG</name>
<gene>
    <name evidence="1" type="ORF">PGIGA_G00163380</name>
</gene>
<evidence type="ECO:0000313" key="2">
    <source>
        <dbReference type="Proteomes" id="UP000829447"/>
    </source>
</evidence>
<evidence type="ECO:0000313" key="1">
    <source>
        <dbReference type="EMBL" id="MCI4393992.1"/>
    </source>
</evidence>
<proteinExistence type="predicted"/>
<comment type="caution">
    <text evidence="1">The sequence shown here is derived from an EMBL/GenBank/DDBJ whole genome shotgun (WGS) entry which is preliminary data.</text>
</comment>